<dbReference type="KEGG" id="aori:SD37_25995"/>
<evidence type="ECO:0000256" key="1">
    <source>
        <dbReference type="SAM" id="SignalP"/>
    </source>
</evidence>
<organism evidence="2 3">
    <name type="scientific">Amycolatopsis orientalis</name>
    <name type="common">Nocardia orientalis</name>
    <dbReference type="NCBI Taxonomy" id="31958"/>
    <lineage>
        <taxon>Bacteria</taxon>
        <taxon>Bacillati</taxon>
        <taxon>Actinomycetota</taxon>
        <taxon>Actinomycetes</taxon>
        <taxon>Pseudonocardiales</taxon>
        <taxon>Pseudonocardiaceae</taxon>
        <taxon>Amycolatopsis</taxon>
    </lineage>
</organism>
<evidence type="ECO:0000313" key="3">
    <source>
        <dbReference type="Proteomes" id="UP000093695"/>
    </source>
</evidence>
<keyword evidence="3" id="KW-1185">Reference proteome</keyword>
<gene>
    <name evidence="2" type="ORF">SD37_25995</name>
</gene>
<sequence>MRKIPLALLGAAAVMGTLATPAAASALETREFVGHGSSDFGLALFYARQDARNQADRAGFSDCEEYFKLVISPYDATVFWRCTR</sequence>
<dbReference type="EMBL" id="CP016174">
    <property type="protein sequence ID" value="ANN22038.1"/>
    <property type="molecule type" value="Genomic_DNA"/>
</dbReference>
<dbReference type="AlphaFoldDB" id="A0A193CCF7"/>
<proteinExistence type="predicted"/>
<evidence type="ECO:0008006" key="4">
    <source>
        <dbReference type="Google" id="ProtNLM"/>
    </source>
</evidence>
<accession>A0A193CCF7</accession>
<protein>
    <recommendedName>
        <fullName evidence="4">Secreted protein</fullName>
    </recommendedName>
</protein>
<dbReference type="RefSeq" id="WP_044851212.1">
    <property type="nucleotide sequence ID" value="NZ_CP016174.1"/>
</dbReference>
<evidence type="ECO:0000313" key="2">
    <source>
        <dbReference type="EMBL" id="ANN22038.1"/>
    </source>
</evidence>
<keyword evidence="1" id="KW-0732">Signal</keyword>
<name>A0A193CCF7_AMYOR</name>
<reference evidence="2 3" key="1">
    <citation type="journal article" date="2015" name="Genome Announc.">
        <title>Draft Genome Sequence of Norvancomycin-Producing Strain Amycolatopsis orientalis CPCC200066.</title>
        <authorList>
            <person name="Lei X."/>
            <person name="Yuan F."/>
            <person name="Shi Y."/>
            <person name="Li X."/>
            <person name="Wang L."/>
            <person name="Hong B."/>
        </authorList>
    </citation>
    <scope>NUCLEOTIDE SEQUENCE [LARGE SCALE GENOMIC DNA]</scope>
    <source>
        <strain evidence="2 3">B-37</strain>
    </source>
</reference>
<feature type="signal peptide" evidence="1">
    <location>
        <begin position="1"/>
        <end position="26"/>
    </location>
</feature>
<dbReference type="Proteomes" id="UP000093695">
    <property type="component" value="Chromosome"/>
</dbReference>
<feature type="chain" id="PRO_5038576762" description="Secreted protein" evidence="1">
    <location>
        <begin position="27"/>
        <end position="84"/>
    </location>
</feature>